<dbReference type="PANTHER" id="PTHR42110:SF1">
    <property type="entry name" value="L-ASPARAGINASE, PUTATIVE (AFU_ORTHOLOGUE AFUA_3G11890)-RELATED"/>
    <property type="match status" value="1"/>
</dbReference>
<dbReference type="OrthoDB" id="9770793at2"/>
<accession>A0A0K9YR07</accession>
<proteinExistence type="predicted"/>
<sequence length="340" mass="37210">MEETMVIVKRGTNIESKHAGSIAVMDSDGNLLYGLGDFTKMTFTRSALKPVQTIPVLQSGAAERFLMTDKEIAICCGSHNGEEQHTQVVESMLFRIGLQEENLQCGAHPPYNQAHYLEMVRKQVEPSAIHNNCSGKHAGMLALAMHLESDIATYHYLEHPVQRKVAESLAELAEIQEDQVLTGIDGCGVPNFSIPLHKLALVFAKLANPDKVEPLSLRQAIKRITHAMLQHPEMISGTNDFCTELMRVGNGKIIAKGGAEGVYCLGLPHRGIGIAIKVEDGNWRAATPAAVEVLKQLGELTLQEEAALKAFHTPVIENRKGEVVGSIEPFFQLKAVNNIH</sequence>
<gene>
    <name evidence="2" type="ORF">ADS79_17105</name>
    <name evidence="1" type="ORF">BRE01_36440</name>
</gene>
<dbReference type="AlphaFoldDB" id="A0A0K9YR07"/>
<dbReference type="RefSeq" id="WP_049739617.1">
    <property type="nucleotide sequence ID" value="NZ_BJON01000014.1"/>
</dbReference>
<dbReference type="Pfam" id="PF06089">
    <property type="entry name" value="Asparaginase_II"/>
    <property type="match status" value="1"/>
</dbReference>
<evidence type="ECO:0000313" key="1">
    <source>
        <dbReference type="EMBL" id="GED69942.1"/>
    </source>
</evidence>
<evidence type="ECO:0000313" key="2">
    <source>
        <dbReference type="EMBL" id="KNB70615.1"/>
    </source>
</evidence>
<evidence type="ECO:0000313" key="3">
    <source>
        <dbReference type="Proteomes" id="UP000036834"/>
    </source>
</evidence>
<dbReference type="Proteomes" id="UP000319578">
    <property type="component" value="Unassembled WGS sequence"/>
</dbReference>
<dbReference type="PANTHER" id="PTHR42110">
    <property type="entry name" value="L-ASPARAGINASE, PUTATIVE (AFU_ORTHOLOGUE AFUA_3G11890)-RELATED"/>
    <property type="match status" value="1"/>
</dbReference>
<reference evidence="2" key="2">
    <citation type="submission" date="2015-07" db="EMBL/GenBank/DDBJ databases">
        <title>MeaNS - Measles Nucleotide Surveillance Program.</title>
        <authorList>
            <person name="Tran T."/>
            <person name="Druce J."/>
        </authorList>
    </citation>
    <scope>NUCLEOTIDE SEQUENCE</scope>
    <source>
        <strain evidence="2">DSM 9887</strain>
    </source>
</reference>
<comment type="caution">
    <text evidence="2">The sequence shown here is derived from an EMBL/GenBank/DDBJ whole genome shotgun (WGS) entry which is preliminary data.</text>
</comment>
<evidence type="ECO:0000313" key="4">
    <source>
        <dbReference type="Proteomes" id="UP000319578"/>
    </source>
</evidence>
<organism evidence="2 3">
    <name type="scientific">Brevibacillus reuszeri</name>
    <dbReference type="NCBI Taxonomy" id="54915"/>
    <lineage>
        <taxon>Bacteria</taxon>
        <taxon>Bacillati</taxon>
        <taxon>Bacillota</taxon>
        <taxon>Bacilli</taxon>
        <taxon>Bacillales</taxon>
        <taxon>Paenibacillaceae</taxon>
        <taxon>Brevibacillus</taxon>
    </lineage>
</organism>
<reference evidence="3" key="1">
    <citation type="submission" date="2015-07" db="EMBL/GenBank/DDBJ databases">
        <title>Genome sequencing project for genomic taxonomy and phylogenomics of Bacillus-like bacteria.</title>
        <authorList>
            <person name="Liu B."/>
            <person name="Wang J."/>
            <person name="Zhu Y."/>
            <person name="Liu G."/>
            <person name="Chen Q."/>
            <person name="Chen Z."/>
            <person name="Lan J."/>
            <person name="Che J."/>
            <person name="Ge C."/>
            <person name="Shi H."/>
            <person name="Pan Z."/>
            <person name="Liu X."/>
        </authorList>
    </citation>
    <scope>NUCLEOTIDE SEQUENCE [LARGE SCALE GENOMIC DNA]</scope>
    <source>
        <strain evidence="3">DSM 9887</strain>
    </source>
</reference>
<keyword evidence="4" id="KW-1185">Reference proteome</keyword>
<reference evidence="1 4" key="3">
    <citation type="submission" date="2019-06" db="EMBL/GenBank/DDBJ databases">
        <title>Whole genome shotgun sequence of Brevibacillus reuszeri NBRC 15719.</title>
        <authorList>
            <person name="Hosoyama A."/>
            <person name="Uohara A."/>
            <person name="Ohji S."/>
            <person name="Ichikawa N."/>
        </authorList>
    </citation>
    <scope>NUCLEOTIDE SEQUENCE [LARGE SCALE GENOMIC DNA]</scope>
    <source>
        <strain evidence="1 4">NBRC 15719</strain>
    </source>
</reference>
<dbReference type="STRING" id="54915.ADS79_17105"/>
<dbReference type="InterPro" id="IPR010349">
    <property type="entry name" value="Asparaginase_II"/>
</dbReference>
<name>A0A0K9YR07_9BACL</name>
<dbReference type="Proteomes" id="UP000036834">
    <property type="component" value="Unassembled WGS sequence"/>
</dbReference>
<dbReference type="PATRIC" id="fig|54915.3.peg.2488"/>
<dbReference type="EMBL" id="LGIQ01000009">
    <property type="protein sequence ID" value="KNB70615.1"/>
    <property type="molecule type" value="Genomic_DNA"/>
</dbReference>
<dbReference type="EMBL" id="BJON01000014">
    <property type="protein sequence ID" value="GED69942.1"/>
    <property type="molecule type" value="Genomic_DNA"/>
</dbReference>
<protein>
    <submittedName>
        <fullName evidence="1 2">Asparaginase</fullName>
    </submittedName>
</protein>